<dbReference type="FunFam" id="3.20.20.80:FF:000004">
    <property type="entry name" value="Beta-glucosidase 6-phospho-beta-glucosidase"/>
    <property type="match status" value="1"/>
</dbReference>
<feature type="binding site" evidence="10">
    <location>
        <position position="123"/>
    </location>
    <ligand>
        <name>substrate</name>
    </ligand>
</feature>
<dbReference type="NCBIfam" id="TIGR03356">
    <property type="entry name" value="BGL"/>
    <property type="match status" value="1"/>
</dbReference>
<dbReference type="STRING" id="690879.TSACC_23102"/>
<evidence type="ECO:0000256" key="10">
    <source>
        <dbReference type="PIRSR" id="PIRSR617736-2"/>
    </source>
</evidence>
<evidence type="ECO:0000256" key="9">
    <source>
        <dbReference type="PIRSR" id="PIRSR617736-1"/>
    </source>
</evidence>
<dbReference type="PANTHER" id="PTHR10353">
    <property type="entry name" value="GLYCOSYL HYDROLASE"/>
    <property type="match status" value="1"/>
</dbReference>
<comment type="caution">
    <text evidence="13">The sequence shown here is derived from an EMBL/GenBank/DDBJ whole genome shotgun (WGS) entry which is preliminary data.</text>
</comment>
<dbReference type="EMBL" id="BDCO01000002">
    <property type="protein sequence ID" value="GAT34670.1"/>
    <property type="molecule type" value="Genomic_DNA"/>
</dbReference>
<feature type="binding site" evidence="10">
    <location>
        <position position="407"/>
    </location>
    <ligand>
        <name>substrate</name>
    </ligand>
</feature>
<dbReference type="RefSeq" id="WP_075080283.1">
    <property type="nucleotide sequence ID" value="NZ_BDCO01000002.1"/>
</dbReference>
<evidence type="ECO:0000256" key="5">
    <source>
        <dbReference type="ARBA" id="ARBA00023001"/>
    </source>
</evidence>
<keyword evidence="8" id="KW-0624">Polysaccharide degradation</keyword>
<gene>
    <name evidence="13" type="ORF">TSACC_23102</name>
</gene>
<dbReference type="Proteomes" id="UP000076023">
    <property type="component" value="Unassembled WGS sequence"/>
</dbReference>
<comment type="similarity">
    <text evidence="2 12">Belongs to the glycosyl hydrolase 1 family.</text>
</comment>
<dbReference type="PANTHER" id="PTHR10353:SF36">
    <property type="entry name" value="LP05116P"/>
    <property type="match status" value="1"/>
</dbReference>
<evidence type="ECO:0000256" key="8">
    <source>
        <dbReference type="ARBA" id="ARBA00023326"/>
    </source>
</evidence>
<evidence type="ECO:0000256" key="1">
    <source>
        <dbReference type="ARBA" id="ARBA00000448"/>
    </source>
</evidence>
<keyword evidence="6" id="KW-0119">Carbohydrate metabolism</keyword>
<dbReference type="GO" id="GO:0008422">
    <property type="term" value="F:beta-glucosidase activity"/>
    <property type="evidence" value="ECO:0007669"/>
    <property type="project" value="UniProtKB-EC"/>
</dbReference>
<dbReference type="InterPro" id="IPR017853">
    <property type="entry name" value="GH"/>
</dbReference>
<keyword evidence="14" id="KW-1185">Reference proteome</keyword>
<dbReference type="Gene3D" id="3.20.20.80">
    <property type="entry name" value="Glycosidases"/>
    <property type="match status" value="1"/>
</dbReference>
<evidence type="ECO:0000256" key="11">
    <source>
        <dbReference type="PROSITE-ProRule" id="PRU10055"/>
    </source>
</evidence>
<feature type="binding site" evidence="10">
    <location>
        <position position="305"/>
    </location>
    <ligand>
        <name>substrate</name>
    </ligand>
</feature>
<dbReference type="PRINTS" id="PR00131">
    <property type="entry name" value="GLHYDRLASE1"/>
</dbReference>
<evidence type="ECO:0000256" key="2">
    <source>
        <dbReference type="ARBA" id="ARBA00010838"/>
    </source>
</evidence>
<proteinExistence type="inferred from homology"/>
<protein>
    <recommendedName>
        <fullName evidence="3 12">Beta-glucosidase</fullName>
        <ecNumber evidence="3 12">3.2.1.21</ecNumber>
    </recommendedName>
</protein>
<dbReference type="Pfam" id="PF00232">
    <property type="entry name" value="Glyco_hydro_1"/>
    <property type="match status" value="1"/>
</dbReference>
<evidence type="ECO:0000313" key="14">
    <source>
        <dbReference type="Proteomes" id="UP000076023"/>
    </source>
</evidence>
<feature type="active site" description="Proton donor" evidence="9">
    <location>
        <position position="168"/>
    </location>
</feature>
<dbReference type="InterPro" id="IPR018120">
    <property type="entry name" value="Glyco_hydro_1_AS"/>
</dbReference>
<evidence type="ECO:0000256" key="6">
    <source>
        <dbReference type="ARBA" id="ARBA00023277"/>
    </source>
</evidence>
<dbReference type="InParanoid" id="A0A146GB87"/>
<dbReference type="InterPro" id="IPR033132">
    <property type="entry name" value="GH_1_N_CS"/>
</dbReference>
<dbReference type="SUPFAM" id="SSF51445">
    <property type="entry name" value="(Trans)glycosidases"/>
    <property type="match status" value="1"/>
</dbReference>
<accession>A0A146GB87</accession>
<feature type="binding site" evidence="10">
    <location>
        <begin position="414"/>
        <end position="415"/>
    </location>
    <ligand>
        <name>substrate</name>
    </ligand>
</feature>
<organism evidence="13 14">
    <name type="scientific">Terrimicrobium sacchariphilum</name>
    <dbReference type="NCBI Taxonomy" id="690879"/>
    <lineage>
        <taxon>Bacteria</taxon>
        <taxon>Pseudomonadati</taxon>
        <taxon>Verrucomicrobiota</taxon>
        <taxon>Terrimicrobiia</taxon>
        <taxon>Terrimicrobiales</taxon>
        <taxon>Terrimicrobiaceae</taxon>
        <taxon>Terrimicrobium</taxon>
    </lineage>
</organism>
<comment type="catalytic activity">
    <reaction evidence="1 12">
        <text>Hydrolysis of terminal, non-reducing beta-D-glucosyl residues with release of beta-D-glucose.</text>
        <dbReference type="EC" id="3.2.1.21"/>
    </reaction>
</comment>
<feature type="active site" description="Nucleophile" evidence="9 11">
    <location>
        <position position="360"/>
    </location>
</feature>
<evidence type="ECO:0000256" key="3">
    <source>
        <dbReference type="ARBA" id="ARBA00012744"/>
    </source>
</evidence>
<keyword evidence="7 12" id="KW-0326">Glycosidase</keyword>
<evidence type="ECO:0000256" key="12">
    <source>
        <dbReference type="RuleBase" id="RU361175"/>
    </source>
</evidence>
<dbReference type="GO" id="GO:0005829">
    <property type="term" value="C:cytosol"/>
    <property type="evidence" value="ECO:0007669"/>
    <property type="project" value="TreeGrafter"/>
</dbReference>
<evidence type="ECO:0000256" key="7">
    <source>
        <dbReference type="ARBA" id="ARBA00023295"/>
    </source>
</evidence>
<dbReference type="FunCoup" id="A0A146GB87">
    <property type="interactions" value="408"/>
</dbReference>
<dbReference type="AlphaFoldDB" id="A0A146GB87"/>
<evidence type="ECO:0000256" key="4">
    <source>
        <dbReference type="ARBA" id="ARBA00022801"/>
    </source>
</evidence>
<dbReference type="PROSITE" id="PS00572">
    <property type="entry name" value="GLYCOSYL_HYDROL_F1_1"/>
    <property type="match status" value="1"/>
</dbReference>
<dbReference type="InterPro" id="IPR017736">
    <property type="entry name" value="Glyco_hydro_1_beta-glucosidase"/>
</dbReference>
<dbReference type="OrthoDB" id="2339329at2"/>
<sequence>MFPSRSSFPASFTWGAAAAAYQIEGAWNTEGKGLSVWDMMTSQPGRIWAGGTGKEACDHFHRYEEDIRLMQSLGFDAYRFSISWPRVIPSGVGQPNAKGLDFYDRLVDCMLDAGLQPWLTLFHWDYPYELFLQGGWLNDDSPAWFEEYTRLVVDRLSDRVSHWMTLNEPQCFLGMGHLTGEHAPGLKLGMKEVLLAVHNSMLAHGRSVQVIRERAKRKPIVGFAPVGCIFHPATDSAADADAAMRGMAEVYPDNLWNNTWFADPIVLGHYPEAGLKAYGSNAPTVRPGDMETICQPLDFYGCNIYSSTKVRAGEDGRIEIVQPGQGGAHTHFGWNVTPESLYWGPKFLAERYKLPIVVTENGLSLNDWVDLDGRVRDHARIDFLNRYLRQLDRAVADGVDVRGYFHWSILDNFEWAEGYKHRFGLVYVDYATQQRIPKESAYWFQRLMETNGDSLYVKWDGERTELPEFSMESPEPALLPGVR</sequence>
<reference evidence="14" key="1">
    <citation type="journal article" date="2017" name="Genome Announc.">
        <title>Draft Genome Sequence of Terrimicrobium sacchariphilum NM-5T, a Facultative Anaerobic Soil Bacterium of the Class Spartobacteria.</title>
        <authorList>
            <person name="Qiu Y.L."/>
            <person name="Tourlousse D.M."/>
            <person name="Matsuura N."/>
            <person name="Ohashi A."/>
            <person name="Sekiguchi Y."/>
        </authorList>
    </citation>
    <scope>NUCLEOTIDE SEQUENCE [LARGE SCALE GENOMIC DNA]</scope>
    <source>
        <strain evidence="14">NM-5</strain>
    </source>
</reference>
<feature type="binding site" evidence="10">
    <location>
        <position position="167"/>
    </location>
    <ligand>
        <name>substrate</name>
    </ligand>
</feature>
<evidence type="ECO:0000313" key="13">
    <source>
        <dbReference type="EMBL" id="GAT34670.1"/>
    </source>
</evidence>
<dbReference type="EC" id="3.2.1.21" evidence="3 12"/>
<dbReference type="GO" id="GO:0030245">
    <property type="term" value="P:cellulose catabolic process"/>
    <property type="evidence" value="ECO:0007669"/>
    <property type="project" value="UniProtKB-KW"/>
</dbReference>
<dbReference type="InterPro" id="IPR001360">
    <property type="entry name" value="Glyco_hydro_1"/>
</dbReference>
<dbReference type="PROSITE" id="PS00653">
    <property type="entry name" value="GLYCOSYL_HYDROL_F1_2"/>
    <property type="match status" value="1"/>
</dbReference>
<keyword evidence="5" id="KW-0136">Cellulose degradation</keyword>
<feature type="binding site" evidence="10">
    <location>
        <position position="22"/>
    </location>
    <ligand>
        <name>substrate</name>
    </ligand>
</feature>
<name>A0A146GB87_TERSA</name>
<keyword evidence="4 12" id="KW-0378">Hydrolase</keyword>